<evidence type="ECO:0000313" key="2">
    <source>
        <dbReference type="EMBL" id="GJT35237.1"/>
    </source>
</evidence>
<keyword evidence="3" id="KW-1185">Reference proteome</keyword>
<evidence type="ECO:0000313" key="3">
    <source>
        <dbReference type="Proteomes" id="UP001151760"/>
    </source>
</evidence>
<dbReference type="EMBL" id="BQNB010015033">
    <property type="protein sequence ID" value="GJT35237.1"/>
    <property type="molecule type" value="Genomic_DNA"/>
</dbReference>
<reference evidence="2" key="1">
    <citation type="journal article" date="2022" name="Int. J. Mol. Sci.">
        <title>Draft Genome of Tanacetum Coccineum: Genomic Comparison of Closely Related Tanacetum-Family Plants.</title>
        <authorList>
            <person name="Yamashiro T."/>
            <person name="Shiraishi A."/>
            <person name="Nakayama K."/>
            <person name="Satake H."/>
        </authorList>
    </citation>
    <scope>NUCLEOTIDE SEQUENCE</scope>
</reference>
<evidence type="ECO:0000256" key="1">
    <source>
        <dbReference type="SAM" id="MobiDB-lite"/>
    </source>
</evidence>
<accession>A0ABQ5DA35</accession>
<reference evidence="2" key="2">
    <citation type="submission" date="2022-01" db="EMBL/GenBank/DDBJ databases">
        <authorList>
            <person name="Yamashiro T."/>
            <person name="Shiraishi A."/>
            <person name="Satake H."/>
            <person name="Nakayama K."/>
        </authorList>
    </citation>
    <scope>NUCLEOTIDE SEQUENCE</scope>
</reference>
<gene>
    <name evidence="2" type="ORF">Tco_0925656</name>
</gene>
<protein>
    <submittedName>
        <fullName evidence="2">Uncharacterized protein</fullName>
    </submittedName>
</protein>
<feature type="region of interest" description="Disordered" evidence="1">
    <location>
        <begin position="129"/>
        <end position="148"/>
    </location>
</feature>
<sequence length="307" mass="33179">MPKRHVSPTPHDVMLTKWWSRVASRSSSPTTSTPEIPTTPILPAPSAIVAPSSEFPLASVVTPLVIHRRLAILIRPGEDIPIGRLYHTHPGGPCRALTTRKSVRSLPSYHLALRYTSYHLGHFTFGSSSSHSSSDHSSSGHSILSHSLSGHASPDTTVADSSTPPRFVLLATALLGTPTVPCCHRDLYSIHATRALVPFRANLLLPCKRFRDSISPEDSVEEDIDTDVLEDIKADATIVEVKVARDVVTGVDAGINMEVDVGVDVEAEVEDEVESSDRGTIEVRVDVAAGIDIPDGMLMPDDVERLE</sequence>
<organism evidence="2 3">
    <name type="scientific">Tanacetum coccineum</name>
    <dbReference type="NCBI Taxonomy" id="301880"/>
    <lineage>
        <taxon>Eukaryota</taxon>
        <taxon>Viridiplantae</taxon>
        <taxon>Streptophyta</taxon>
        <taxon>Embryophyta</taxon>
        <taxon>Tracheophyta</taxon>
        <taxon>Spermatophyta</taxon>
        <taxon>Magnoliopsida</taxon>
        <taxon>eudicotyledons</taxon>
        <taxon>Gunneridae</taxon>
        <taxon>Pentapetalae</taxon>
        <taxon>asterids</taxon>
        <taxon>campanulids</taxon>
        <taxon>Asterales</taxon>
        <taxon>Asteraceae</taxon>
        <taxon>Asteroideae</taxon>
        <taxon>Anthemideae</taxon>
        <taxon>Anthemidinae</taxon>
        <taxon>Tanacetum</taxon>
    </lineage>
</organism>
<dbReference type="Proteomes" id="UP001151760">
    <property type="component" value="Unassembled WGS sequence"/>
</dbReference>
<name>A0ABQ5DA35_9ASTR</name>
<comment type="caution">
    <text evidence="2">The sequence shown here is derived from an EMBL/GenBank/DDBJ whole genome shotgun (WGS) entry which is preliminary data.</text>
</comment>
<proteinExistence type="predicted"/>